<feature type="region of interest" description="Disordered" evidence="1">
    <location>
        <begin position="1"/>
        <end position="29"/>
    </location>
</feature>
<dbReference type="SUPFAM" id="SSF51294">
    <property type="entry name" value="Hedgehog/intein (Hint) domain"/>
    <property type="match status" value="1"/>
</dbReference>
<dbReference type="Proteomes" id="UP000621455">
    <property type="component" value="Unassembled WGS sequence"/>
</dbReference>
<name>A0ABX0NJL4_9BURK</name>
<feature type="region of interest" description="Disordered" evidence="1">
    <location>
        <begin position="3607"/>
        <end position="3631"/>
    </location>
</feature>
<feature type="domain" description="Hint" evidence="3">
    <location>
        <begin position="5725"/>
        <end position="5829"/>
    </location>
</feature>
<evidence type="ECO:0000259" key="3">
    <source>
        <dbReference type="SMART" id="SM00306"/>
    </source>
</evidence>
<dbReference type="InterPro" id="IPR003587">
    <property type="entry name" value="Hint_dom_N"/>
</dbReference>
<feature type="compositionally biased region" description="Polar residues" evidence="1">
    <location>
        <begin position="4226"/>
        <end position="4246"/>
    </location>
</feature>
<dbReference type="Gene3D" id="2.170.16.10">
    <property type="entry name" value="Hedgehog/Intein (Hint) domain"/>
    <property type="match status" value="1"/>
</dbReference>
<sequence length="6017" mass="601048">MYRSRIRADRRSADSSVPPQYPFDAVQAPQGPIMKSPIRHLLKSKQSTLTAADRQVQAQLEQPMEAVGRGGRPWTRVVARMMIVLQILQTALIAGPAYAQVVAAGNAPAGQKPLVDAAANGVPIVLIAPPSAAGVSHNRYDQFNVDSRGLILNNSRESVGTQLGGIVNGNMQLGTTSARIILNEVTSGNPSRLNGYIEVAGQRADLVIANPNGISCDGCGFLNTAGRATLTTGTPQYNSAGQLDSLNVQRGVISIGARGLNASNVEQLDLLARGIVIEGEISTKNLQAVLGANKVLYGTLKATQQDGSGNAPKFAIDIADLGGMYANQIYLVATEKGLGVNSAGRIASLSENLTLSAQGDLTLKDNYSKKDVDLSSSGKVTLAGQTNAERNVRIAAAERIAVNNGAVLRAEQSVLLTTGQIDNSGSVIQKSASETLVLAAERINSSGSMYSATDLSLQARTIDGKGGVLQAERALKVSADSIMVDQQQWAANEAVTVKAGQLRAANSVLAAGTDLSLNASGALNIQGSSLTAKKAIDLRGQGVNTAAATVSAAALAIDAGKGKLDNTGGVIYAAGNIDLRAAGIDNTRGKIVATDKLALDAGGGRLDNTGGTLASKDAVFGNVGSIRNREGTLSITSDLVLDGALDNNKGKLITAGALTFSGTSLDNAGGAIQAGNAVSLTASGLIDSADGIIQSTSAGVAIKAGRLDNTKGAIAAAKDIAIDAGRVLGRDGDISAGGKLAVSGAALDLGGASLASNGTLDLAASDILAGAAKLQAGQALTVKAGNLSAAGATIASVGSVNVAATGDARLDKAAIAANGNVDINGRDLHAQQLRVESSGTVALKADSVDLQDASLSGARGLGLAAGTLLMKGGSAVSGGKLTVTGQSQQGGKLSAAGDVEVRMDKQLDLTGGAIRAGGDIAVRAEGIVTDQALLGGKHIVLDAGLGSVSNVQGTIVAESGGGTRAPALVVRGNGIDNNRGVLSSDANAVFDAKTQAFDNNGGKVVVSGDMDLSAGALKNRSGSIATGSSIVMRGNDVDNTDGQLRSGKDVIIEANGQRLGNDRGVIEAQGTMTLLAADLSNIGGRLAANQTLNLTAGALNNSGGTVAAGKDLTLSVSGVANSGNGSLNAGGPVSISAGRFDADGAQISSHEQIVIAAGQGMYLDQSTIHAGGSVDLSANNMQAKGATILSNGAIAVSGRDSVNLAGSDINANGAVTVKAANGASLQGTQIASNAELRIDAANIDGGASRLSSAGDLDLHAGTGGIVLAGAHVASGAGLRIDGKGIDAANATLAAKSDIALDTRGADYKADGSRHRSESGGITLKANNIDTGGSAGQIADSGFIAKGSIALEASGQINVANSTISSGGNVALNAGQGISTAGGAVSAIGSAALSGATINNAGGAIAANGALKLLARDGGIDNGGGSILSRDQLTLQTHTGLDRIAGKPVAAGGATDLNNKGGSIVGVAGAVINSGTIDNSGGKIASGNTLVLDLGNSDFKGAKGSVLSEKALTLTARQIDLSAGQLRAGKGVSLSAEQIVAQGAAISAAAGDLLIDSKGGSIDASHADMLASGLLSLKSGAADLAHAKLSSGAGTSIASAALDARQAIIQAGGDIAIASGAAINAQDAAIGAGGKLDVTASSLKGGQYSAFKDLTVVTTGAIDLGKSALPGAQGGAFLTDAALNVKAQGVILDDGRAIGKNITLDVGNGVLSNRGGTILATDAAANAPALKLTSNGIDSTGGSIVSNGDLLINSGSGAVDNSKGTLGALGKLDIVAGKLGNAGGKVVANTALTMQVQAIDNHAGKIQAGTSLNVKAGDIDNRAGTLAGSTGIELTAGKVDSSDKALIGSNGNVTLHTKGLDNSGSQVKAGGKLAIDTGAAGAITNVKGSLASDGGMTLASAGTLDNSGGAIAAGAGLDAQIQGALVNKDGNIVAGKNLGLSVTDGLANRGGAIQAGGDMLVAANKGIANDAGKLIANGALDIDGASLTSKKGLISAGKDLTLDVKTLGGALDNQGGQIQASGKASIAAKGVGNVDGVIIASDDLMLDAGKALLDNRGGIVQSAKASVAIDAGDIASQGTGSAIVAAGKLTVAGNNIDSGKGLISAGKDLSLIAQGALGNAQGRITSGAHATVQGKGIDNSGALLSAGKTMTVQAGSGTLLNSGGSVLAGETLKLDAGSVHNLGGTLASNGDLTLLADTGGTVDNSAGTIRSAQGSVSLTGGQLRNGAVGAGGVIAAGKDVTISVNGALLNRDGAIEAANKLTIQAGAALDNTNGKLTGAKALAVSANGITSVNGSMLSNGALSANAGTGAFDNSKGIISGGGNTTVNAAGRFDNTDGKITTGANLVATTGAFDNVRGLVSAQGGANLSTAAFDGRKGEVIGQQALTINTQGARFDGSGGRFASNGGVTLATGDAVLTGSTIAAGDSFAIQSLGANTRLDANGIQIAVTKNITVTGADVALNGSSLQAGNTITVAGSTVGLNNAALAANTAVNINGTDVQAAAINISTQGDISLQASNTLDYRNGQFAAGNNAAIYGGGLVATSGAKLAAGKRLSFGMGQQSVDFSALDFTYQFGTDLLVQAMGIRTGGVAISADNLFFDAGTGVLDNTGGTLSATGVIEFKARGMVNSGGLIAADHLVSLDSGNGALINSGGTIASAAGKIGITGSDLLNTNGGNITAADTVTVTTTGLADNAGGNIVADGVVSVESGTLGNAKGQVVSNKDKVAIKAGTFDNNGGLVSAKTALDITTKLGVGNKGGSLVAGLDASIVAKNGVDNTGGVIGAAGKVALTSSTGVVINQGGSIQSDTSTVAIDAGNGIWNQNGDIYGLTGVQARTDANLLNMQGGRIASQGDVKLSSLKGKLDNTDGIVSSGSALIVAAKDVHNAGGVLSGLTSAKVDAESVDNTAGVIEAGTGGIAITAKTLTNDNSGTQRGIVSKGDITISGGTVKQNGGYIGADGKLTIDGTSIDNTGGSTMLALKELSLTATAGINNQDGNIKSALDTTLKAPVLNNVGGTVFANNNLLVDAAAIDNSNTNNGAFDKGLLASNTVTVNAATVGNVNGAIVALKNLKVAGSASINNTGGQLSGEAVTIDTADFINTSGRTDATTMLTATMKKFSADGVMASTGTLRLAMDGDYTNGGIVAAENNLEIVLNNGKYTNTKIGTISAAKDLRLSATELNNYGSISATNTTLDVGTFTNAGTGVVNSIGTTTVTGGSTFNSGRIYGGNVVMGGAVTNEKDATIGARDILTMSGLLINKPGANVLSLGNMTLGSVVNAGARIESGANLDIGSLTNLNCVNGGVDNGQGASNCSAYGLKGGIAYSDQTTVVPVNFITITPRGSNTAYTLDQLSYYTDDQHYYIHPSDLHNKIEDYTKTTIDTRTIVKSVVDSSNAGLVTAAGNITAKAAMNVDSQIVAGGNVSITGAAEVGNGVEKTPGDTVNISTQGTQAITENGSSYFTEVKNDCDWKGKCKHYRVDSKFTAIQDVGPTTSIDVAAVLYDSGGMAPAPAAPDDATIAPADPAKVVGTLGTGVAGNLTASSGNTAAGDVTTTKTGNVATYTTGSTTVGINVGAINADTAVQGVAAQGVSAGGTPSVDTSVAAGGTKIDAQAAGTAGGAGPVSTDAQQQGSGGATDVTVGTSAQPIVKGQVAGNALPGSVIAGNARAAQQTAIGDLTTSFAKFAAARPVTVADKKVDAGVFGPNTKDINGRVTDPKVPNVTLTSNTDWKAPTGNLFSLKPGEGAGYLVETDPLFTDKNKWTGSDYFLDQLDIDPQRTLKRYGDGFVEQRAFADQLINITGRNKLSGYENNEQAFKALMDSGVAYAKQFQLTPGVALSEQQMAQLTTDIVWMQEETVSLPDGSTTTALVPKVYLRRPQQGDLSTGGALIAGDNVTIRNQNGGISNSGTILAGYANAKPTDMHGAVTLDARNVSNSGTIAGNVIDIKAANDIANVGGRIAGLSNKGVDGSATDDSRVTLNAGRDILVASTTQTRSIDTVGNNGTSTSSRTNIDRVATIAGGNVLIDARGNFTARAAQVDAAANLSVLAGKNIDIAGVEEKHALFVPLGGNTMGRTGYTNEASVSNVGSSLTAGNNATIRAGGDATLSGSRVAAANDVNIGGANVTISAVKDRTLVDVQTVGRKQYDRAMNDDESLSGGSVSAGHNVTISATGVASGQQDKDGKAMAQAGTGNLVLNAGTIVAETGVAKLLANNDLTVQAITTEHDSLRESYSKSRTLGGSKMSSSTSRESLQQVTGSRVVGDSVLVEAGKDLTVSGSMIAGVNEVSLKAVAGNVTIKSAEEIYKERNSAEQKQSGFTAAYAGGAASVGFSKSSGSSQSALDLVSQVGSTVNSTNGKVNVTAGEGIKVVASELKAKADLSLSGKTVDLLAAQNTSDERSSYTSASKGISVGVTLDPKAAFSNARKESEKGNSADSGVGKITKRADGVGEGFLAAINGVVLQGNSRSAAGTKDHVSSTAEVSTLKAGGNLRIDATGGSITSEGATLKAEGNATLSAKDSIVLDVAHSTESEGQDNKAKGWSIDSRGSLPVGMFNNKDNGKGSADTISGTTLSVGGNATLKSTDGDIVLTAASVVADKGNVDIAAGRNLTIQSGQNTVSNDNHSNNKAIGKVVVSDTERFAGYNNIKKNGSNDALTQVQSGVASINGNITLKAGEKYTQTSSNVIANKDVSVTAKSIDIGTALNTSNNAQDSSDLKIGGFARISSPLIDLANNRKAAKESDGRLSTMQNMAAAANAYQAVAAGIGGSGTLFKAEAGIGIATAKSRDQSSGSMAIGSTLTGTSGNVTLTTTEGDIKATGAGITAGKELKLDSARDIVLQSATSQMSSEGSNNNAGVEVGVGVQVGAQTGTYVYATANVGKGEYDNNATVHTNTRLTGATVNIASKDDTTLKGAVVKGDSITANVGGKLAIESLQDTNKQHNEQTNVGARVQLSFGSAWEASGNIGHTSADGSSKVVLEQSGLFAGDGGYHVKADTIALKGGAIGSTNAANSALTTKAITFQNLDNEMDYKAMSLSASGGFTAGAVKGAAPGTQTSTGARNPNATPGLPMLDKGKDSSTTYATLTDGKINIGGKDMSSAAELGAHTDLATANKAVDPLKDMKAVMADQKAMGAAAGTLIATGQQINGDIARGAANRLSLAEAGVKSSQTEIERARAVLSDPASTPEQRALATSDIAAATRNLTAATTAQDVANTDVKNWGPKGDYSRALTVATGLLVGGLSGQGTGQLAAGASAPYVYKAIGDLAQTMTKPYTDAQLLKTATEGRLAAETDPAKRATLEQTLAQAGATMLQFQGQYDDWKDGSLYKAGLHAAATSILSQVGGGDALKGFVAGSLNELKSPLIDELTKGLGPTEKKFVADLSSVVVGAAIGNAQMADLTLSAELNNRQLHTADYEAAARLAKLSKGKYSEKELLDALRWSGVSDGRQLLVEPEHLESYAVHPTSGLVVAIPGDATEGWKPLHEAAPGMSFTAIPGDQLLLREKLPPAPTNDILKFIKANTDGASPYVFAAPSKPAVSSGPRLPPPPDKLTRGTVMVDGNLYFPLLGDCPLGCMDRVARAIKDPGTAEYLRALDEKAKRDAVLNGLSLLNPFTRGMGLVPGNAVRATGRLGVAAEAGPGAAAFGSALRGAEEVAIVPGLANGMRGATTAEIDAALDTAVKAKTATPPVPPAIGRDAVDDFIAGLPSDTKNSISNATTVGGEGSSAVMSQTEVLRQNIAPCCFAPGTQVATPNGYVAIEALKQGDLVWTRRENNTGDVFAATVTATHIRDDQPIYRLVLNKQRSEGQSQEEILLVTPGHPFYIVGKGFVSAIDLRAGEKLTVRDLSDHAVTVVSLELIERQGRTHNLTVDIGHTFFVGAFETWVHNVGPCVSGCANGTCTVHVFEVPGRVQSRINIPFLRAATTPLRGNSKEPVSAGFKHVLEGHFNREISNNRSIFTIAPDELKELLQSSTVVKSPVTGIDGGQFVRTVDVGREIGLTTKKEGGAPTSVITVFTDRGGNLITAYPVRGVKK</sequence>
<evidence type="ECO:0000313" key="5">
    <source>
        <dbReference type="EMBL" id="NHZ83300.1"/>
    </source>
</evidence>
<keyword evidence="2" id="KW-0472">Membrane</keyword>
<gene>
    <name evidence="5" type="ORF">F2P44_29095</name>
</gene>
<dbReference type="Gene3D" id="2.160.20.10">
    <property type="entry name" value="Single-stranded right-handed beta-helix, Pectin lyase-like"/>
    <property type="match status" value="1"/>
</dbReference>
<dbReference type="InterPro" id="IPR008638">
    <property type="entry name" value="FhaB/CdiA-like_TPS"/>
</dbReference>
<feature type="transmembrane region" description="Helical" evidence="2">
    <location>
        <begin position="77"/>
        <end position="99"/>
    </location>
</feature>
<organism evidence="5 6">
    <name type="scientific">Massilia frigida</name>
    <dbReference type="NCBI Taxonomy" id="2609281"/>
    <lineage>
        <taxon>Bacteria</taxon>
        <taxon>Pseudomonadati</taxon>
        <taxon>Pseudomonadota</taxon>
        <taxon>Betaproteobacteria</taxon>
        <taxon>Burkholderiales</taxon>
        <taxon>Oxalobacteraceae</taxon>
        <taxon>Telluria group</taxon>
        <taxon>Massilia</taxon>
    </lineage>
</organism>
<dbReference type="EMBL" id="WHJG01000048">
    <property type="protein sequence ID" value="NHZ83300.1"/>
    <property type="molecule type" value="Genomic_DNA"/>
</dbReference>
<accession>A0ABX0NJL4</accession>
<feature type="compositionally biased region" description="Basic and acidic residues" evidence="1">
    <location>
        <begin position="1"/>
        <end position="13"/>
    </location>
</feature>
<feature type="compositionally biased region" description="Polar residues" evidence="1">
    <location>
        <begin position="5040"/>
        <end position="5052"/>
    </location>
</feature>
<dbReference type="Pfam" id="PF05860">
    <property type="entry name" value="TPS"/>
    <property type="match status" value="1"/>
</dbReference>
<feature type="domain" description="Filamentous haemagglutinin FhaB/tRNA nuclease CdiA-like TPS" evidence="4">
    <location>
        <begin position="119"/>
        <end position="240"/>
    </location>
</feature>
<dbReference type="SMART" id="SM00912">
    <property type="entry name" value="Haemagg_act"/>
    <property type="match status" value="1"/>
</dbReference>
<dbReference type="Pfam" id="PF13332">
    <property type="entry name" value="Fil_haemagg_2"/>
    <property type="match status" value="4"/>
</dbReference>
<comment type="caution">
    <text evidence="5">The sequence shown here is derived from an EMBL/GenBank/DDBJ whole genome shotgun (WGS) entry which is preliminary data.</text>
</comment>
<dbReference type="CDD" id="cd00081">
    <property type="entry name" value="Hint"/>
    <property type="match status" value="1"/>
</dbReference>
<evidence type="ECO:0000259" key="4">
    <source>
        <dbReference type="SMART" id="SM00912"/>
    </source>
</evidence>
<protein>
    <submittedName>
        <fullName evidence="5">Filamentous hemagglutinin N-terminal domain-containing protein</fullName>
    </submittedName>
</protein>
<dbReference type="InterPro" id="IPR025157">
    <property type="entry name" value="Hemagglutinin_rpt"/>
</dbReference>
<keyword evidence="2" id="KW-0812">Transmembrane</keyword>
<keyword evidence="2" id="KW-1133">Transmembrane helix</keyword>
<dbReference type="InterPro" id="IPR010069">
    <property type="entry name" value="CdiA_FHA1_rpt"/>
</dbReference>
<reference evidence="5 6" key="1">
    <citation type="submission" date="2019-10" db="EMBL/GenBank/DDBJ databases">
        <title>Taxonomy of Antarctic Massilia spp.: description of Massilia rubra sp. nov., Massilia aquatica sp. nov., Massilia mucilaginosa sp. nov., Massilia frigida sp. nov. isolated from streams, lakes and regoliths.</title>
        <authorList>
            <person name="Holochova P."/>
            <person name="Sedlacek I."/>
            <person name="Kralova S."/>
            <person name="Maslanova I."/>
            <person name="Busse H.-J."/>
            <person name="Stankova E."/>
            <person name="Vrbovska V."/>
            <person name="Kovarovic V."/>
            <person name="Bartak M."/>
            <person name="Svec P."/>
            <person name="Pantucek R."/>
        </authorList>
    </citation>
    <scope>NUCLEOTIDE SEQUENCE [LARGE SCALE GENOMIC DNA]</scope>
    <source>
        <strain evidence="5 6">CCM 8695</strain>
    </source>
</reference>
<feature type="region of interest" description="Disordered" evidence="1">
    <location>
        <begin position="4220"/>
        <end position="4246"/>
    </location>
</feature>
<dbReference type="SMART" id="SM00306">
    <property type="entry name" value="HintN"/>
    <property type="match status" value="1"/>
</dbReference>
<feature type="region of interest" description="Disordered" evidence="1">
    <location>
        <begin position="5038"/>
        <end position="5066"/>
    </location>
</feature>
<dbReference type="NCBIfam" id="TIGR01901">
    <property type="entry name" value="adhes_NPXG"/>
    <property type="match status" value="1"/>
</dbReference>
<dbReference type="InterPro" id="IPR011050">
    <property type="entry name" value="Pectin_lyase_fold/virulence"/>
</dbReference>
<keyword evidence="6" id="KW-1185">Reference proteome</keyword>
<dbReference type="InterPro" id="IPR036844">
    <property type="entry name" value="Hint_dom_sf"/>
</dbReference>
<proteinExistence type="predicted"/>
<dbReference type="Pfam" id="PF07591">
    <property type="entry name" value="PT-HINT"/>
    <property type="match status" value="1"/>
</dbReference>
<dbReference type="NCBIfam" id="TIGR01731">
    <property type="entry name" value="fil_hemag_20aa"/>
    <property type="match status" value="44"/>
</dbReference>
<dbReference type="InterPro" id="IPR012334">
    <property type="entry name" value="Pectin_lyas_fold"/>
</dbReference>
<evidence type="ECO:0000256" key="2">
    <source>
        <dbReference type="SAM" id="Phobius"/>
    </source>
</evidence>
<evidence type="ECO:0000313" key="6">
    <source>
        <dbReference type="Proteomes" id="UP000621455"/>
    </source>
</evidence>
<evidence type="ECO:0000256" key="1">
    <source>
        <dbReference type="SAM" id="MobiDB-lite"/>
    </source>
</evidence>
<dbReference type="SUPFAM" id="SSF51126">
    <property type="entry name" value="Pectin lyase-like"/>
    <property type="match status" value="1"/>
</dbReference>